<name>A0A382W6N5_9ZZZZ</name>
<evidence type="ECO:0000313" key="1">
    <source>
        <dbReference type="EMBL" id="SVD54324.1"/>
    </source>
</evidence>
<gene>
    <name evidence="1" type="ORF">METZ01_LOCUS407178</name>
</gene>
<dbReference type="AlphaFoldDB" id="A0A382W6N5"/>
<organism evidence="1">
    <name type="scientific">marine metagenome</name>
    <dbReference type="NCBI Taxonomy" id="408172"/>
    <lineage>
        <taxon>unclassified sequences</taxon>
        <taxon>metagenomes</taxon>
        <taxon>ecological metagenomes</taxon>
    </lineage>
</organism>
<protein>
    <recommendedName>
        <fullName evidence="2">Terminase large subunit gp17-like C-terminal domain-containing protein</fullName>
    </recommendedName>
</protein>
<sequence>MPDDFMRSETPPFHYEMADAIDDMDVKQLAIILPRGHGKTVLTKASI</sequence>
<feature type="non-terminal residue" evidence="1">
    <location>
        <position position="47"/>
    </location>
</feature>
<proteinExistence type="predicted"/>
<evidence type="ECO:0008006" key="2">
    <source>
        <dbReference type="Google" id="ProtNLM"/>
    </source>
</evidence>
<accession>A0A382W6N5</accession>
<reference evidence="1" key="1">
    <citation type="submission" date="2018-05" db="EMBL/GenBank/DDBJ databases">
        <authorList>
            <person name="Lanie J.A."/>
            <person name="Ng W.-L."/>
            <person name="Kazmierczak K.M."/>
            <person name="Andrzejewski T.M."/>
            <person name="Davidsen T.M."/>
            <person name="Wayne K.J."/>
            <person name="Tettelin H."/>
            <person name="Glass J.I."/>
            <person name="Rusch D."/>
            <person name="Podicherti R."/>
            <person name="Tsui H.-C.T."/>
            <person name="Winkler M.E."/>
        </authorList>
    </citation>
    <scope>NUCLEOTIDE SEQUENCE</scope>
</reference>
<dbReference type="EMBL" id="UINC01157370">
    <property type="protein sequence ID" value="SVD54324.1"/>
    <property type="molecule type" value="Genomic_DNA"/>
</dbReference>